<evidence type="ECO:0000313" key="1">
    <source>
        <dbReference type="EMBL" id="KAF2077569.1"/>
    </source>
</evidence>
<reference evidence="1" key="1">
    <citation type="submission" date="2020-01" db="EMBL/GenBank/DDBJ databases">
        <title>Development of genomics and gene disruption for Polysphondylium violaceum indicates a role for the polyketide synthase stlB in stalk morphogenesis.</title>
        <authorList>
            <person name="Narita B."/>
            <person name="Kawabe Y."/>
            <person name="Kin K."/>
            <person name="Saito T."/>
            <person name="Gibbs R."/>
            <person name="Kuspa A."/>
            <person name="Muzny D."/>
            <person name="Queller D."/>
            <person name="Richards S."/>
            <person name="Strassman J."/>
            <person name="Sucgang R."/>
            <person name="Worley K."/>
            <person name="Schaap P."/>
        </authorList>
    </citation>
    <scope>NUCLEOTIDE SEQUENCE</scope>
    <source>
        <strain evidence="1">QSvi11</strain>
    </source>
</reference>
<comment type="caution">
    <text evidence="1">The sequence shown here is derived from an EMBL/GenBank/DDBJ whole genome shotgun (WGS) entry which is preliminary data.</text>
</comment>
<dbReference type="Proteomes" id="UP000695562">
    <property type="component" value="Unassembled WGS sequence"/>
</dbReference>
<dbReference type="InterPro" id="IPR016024">
    <property type="entry name" value="ARM-type_fold"/>
</dbReference>
<accession>A0A8J4Q2D9</accession>
<protein>
    <recommendedName>
        <fullName evidence="3">Armadillo-like helical domain-containing protein</fullName>
    </recommendedName>
</protein>
<sequence length="381" mass="44208">MEHQHHQQNNSHINQFSSSSFSSSLMIPNENGIKVSIGILKEIENKEIEKRCNLSLLINILDQNPQLLSNYVYQILPILLNLLQSNDHEIVLNTFIVFEIIAIHFNPLPNEIFVQMVHQFPTLEQLSLHNDEKIQFSALTTFYFLALNYSKSIVVSKSNIVDILIQQIKQSKDIHILQVITCLLCTLLKCDPYDMDDQNVSMQVIDKLMDGDAYIYLNQVIIDLLNNAYDSNGSDGTTTELLENISNIIHYTLFLILVHENINREKSVKIYNDLINQQFIDSICKLFTQTTTTNENLLNSSLHSISIFQIIMVIHFYPKDKFSNPLRLRIIKDRNIINQLKLIKTDSTNQEHKKISLELLKSLTLNKIEPFFYLFVLNHFK</sequence>
<gene>
    <name evidence="1" type="ORF">CYY_001110</name>
</gene>
<organism evidence="1 2">
    <name type="scientific">Polysphondylium violaceum</name>
    <dbReference type="NCBI Taxonomy" id="133409"/>
    <lineage>
        <taxon>Eukaryota</taxon>
        <taxon>Amoebozoa</taxon>
        <taxon>Evosea</taxon>
        <taxon>Eumycetozoa</taxon>
        <taxon>Dictyostelia</taxon>
        <taxon>Dictyosteliales</taxon>
        <taxon>Dictyosteliaceae</taxon>
        <taxon>Polysphondylium</taxon>
    </lineage>
</organism>
<name>A0A8J4Q2D9_9MYCE</name>
<keyword evidence="2" id="KW-1185">Reference proteome</keyword>
<proteinExistence type="predicted"/>
<dbReference type="Gene3D" id="1.25.10.10">
    <property type="entry name" value="Leucine-rich Repeat Variant"/>
    <property type="match status" value="1"/>
</dbReference>
<dbReference type="EMBL" id="AJWJ01000025">
    <property type="protein sequence ID" value="KAF2077569.1"/>
    <property type="molecule type" value="Genomic_DNA"/>
</dbReference>
<dbReference type="InterPro" id="IPR011989">
    <property type="entry name" value="ARM-like"/>
</dbReference>
<evidence type="ECO:0008006" key="3">
    <source>
        <dbReference type="Google" id="ProtNLM"/>
    </source>
</evidence>
<dbReference type="SUPFAM" id="SSF48371">
    <property type="entry name" value="ARM repeat"/>
    <property type="match status" value="1"/>
</dbReference>
<evidence type="ECO:0000313" key="2">
    <source>
        <dbReference type="Proteomes" id="UP000695562"/>
    </source>
</evidence>
<dbReference type="AlphaFoldDB" id="A0A8J4Q2D9"/>